<dbReference type="AlphaFoldDB" id="C0D0F1"/>
<feature type="non-terminal residue" evidence="13">
    <location>
        <position position="271"/>
    </location>
</feature>
<keyword evidence="4 13" id="KW-0645">Protease</keyword>
<feature type="domain" description="PDZ" evidence="12">
    <location>
        <begin position="103"/>
        <end position="174"/>
    </location>
</feature>
<feature type="transmembrane region" description="Helical" evidence="11">
    <location>
        <begin position="90"/>
        <end position="115"/>
    </location>
</feature>
<evidence type="ECO:0000256" key="2">
    <source>
        <dbReference type="ARBA" id="ARBA00004141"/>
    </source>
</evidence>
<evidence type="ECO:0000256" key="8">
    <source>
        <dbReference type="ARBA" id="ARBA00022989"/>
    </source>
</evidence>
<evidence type="ECO:0000256" key="1">
    <source>
        <dbReference type="ARBA" id="ARBA00001947"/>
    </source>
</evidence>
<dbReference type="InterPro" id="IPR008915">
    <property type="entry name" value="Peptidase_M50"/>
</dbReference>
<evidence type="ECO:0000313" key="14">
    <source>
        <dbReference type="Proteomes" id="UP000004756"/>
    </source>
</evidence>
<dbReference type="InterPro" id="IPR041489">
    <property type="entry name" value="PDZ_6"/>
</dbReference>
<dbReference type="InterPro" id="IPR036034">
    <property type="entry name" value="PDZ_sf"/>
</dbReference>
<keyword evidence="5 11" id="KW-0812">Transmembrane</keyword>
<dbReference type="SMART" id="SM00228">
    <property type="entry name" value="PDZ"/>
    <property type="match status" value="1"/>
</dbReference>
<evidence type="ECO:0000256" key="3">
    <source>
        <dbReference type="ARBA" id="ARBA00007931"/>
    </source>
</evidence>
<evidence type="ECO:0000256" key="6">
    <source>
        <dbReference type="ARBA" id="ARBA00022801"/>
    </source>
</evidence>
<evidence type="ECO:0000256" key="7">
    <source>
        <dbReference type="ARBA" id="ARBA00022833"/>
    </source>
</evidence>
<accession>C0D0F1</accession>
<dbReference type="Pfam" id="PF02163">
    <property type="entry name" value="Peptidase_M50"/>
    <property type="match status" value="1"/>
</dbReference>
<sequence>MSFVAAVLIFGIIIMIHEFGHFLFAKLNGIGVIEFSLGMGPRLYSFEKGGTRYSVKILPFGGSCMMLGEDEENSDQSAFNNKSVWARISVVAAGPIFNFLLAFLLSMVIVGLTGYQPATVMEVMDGYPAKEAGLLPGDMITEINGRNIHSKDDITLYIQTHAGKTMKVEYKRADGNGGVERRSAVIVPQYSEEDGGYLMGVRFDGVAKPVNGIGQLLVHSAYEVKYWIQYVFDAFYMMFHGEVSLNDLSGPVGIVTTIDDTVDQVIPYGRT</sequence>
<dbReference type="PANTHER" id="PTHR42837:SF2">
    <property type="entry name" value="MEMBRANE METALLOPROTEASE ARASP2, CHLOROPLASTIC-RELATED"/>
    <property type="match status" value="1"/>
</dbReference>
<dbReference type="SUPFAM" id="SSF50156">
    <property type="entry name" value="PDZ domain-like"/>
    <property type="match status" value="1"/>
</dbReference>
<dbReference type="HOGENOM" id="CLU_025778_1_0_9"/>
<evidence type="ECO:0000259" key="12">
    <source>
        <dbReference type="SMART" id="SM00228"/>
    </source>
</evidence>
<dbReference type="InterPro" id="IPR001478">
    <property type="entry name" value="PDZ"/>
</dbReference>
<evidence type="ECO:0000256" key="10">
    <source>
        <dbReference type="ARBA" id="ARBA00023136"/>
    </source>
</evidence>
<proteinExistence type="inferred from homology"/>
<feature type="transmembrane region" description="Helical" evidence="11">
    <location>
        <begin position="6"/>
        <end position="25"/>
    </location>
</feature>
<comment type="subcellular location">
    <subcellularLocation>
        <location evidence="2">Membrane</location>
        <topology evidence="2">Multi-pass membrane protein</topology>
    </subcellularLocation>
</comment>
<comment type="similarity">
    <text evidence="3">Belongs to the peptidase M50B family.</text>
</comment>
<dbReference type="GO" id="GO:0016020">
    <property type="term" value="C:membrane"/>
    <property type="evidence" value="ECO:0007669"/>
    <property type="project" value="UniProtKB-SubCell"/>
</dbReference>
<organism evidence="13 14">
    <name type="scientific">[Clostridium] asparagiforme DSM 15981</name>
    <dbReference type="NCBI Taxonomy" id="518636"/>
    <lineage>
        <taxon>Bacteria</taxon>
        <taxon>Bacillati</taxon>
        <taxon>Bacillota</taxon>
        <taxon>Clostridia</taxon>
        <taxon>Lachnospirales</taxon>
        <taxon>Lachnospiraceae</taxon>
        <taxon>Enterocloster</taxon>
    </lineage>
</organism>
<gene>
    <name evidence="13" type="ORF">CLOSTASPAR_02737</name>
</gene>
<dbReference type="CDD" id="cd23081">
    <property type="entry name" value="cpPDZ_EcRseP-like"/>
    <property type="match status" value="1"/>
</dbReference>
<dbReference type="RefSeq" id="WP_007711314.1">
    <property type="nucleotide sequence ID" value="NZ_GG657592.1"/>
</dbReference>
<dbReference type="PANTHER" id="PTHR42837">
    <property type="entry name" value="REGULATOR OF SIGMA-E PROTEASE RSEP"/>
    <property type="match status" value="1"/>
</dbReference>
<reference evidence="13 14" key="1">
    <citation type="submission" date="2009-02" db="EMBL/GenBank/DDBJ databases">
        <title>Draft genome sequence of Clostridium asparagiforme (DSM 15981).</title>
        <authorList>
            <person name="Sudarsanam P."/>
            <person name="Ley R."/>
            <person name="Guruge J."/>
            <person name="Turnbaugh P.J."/>
            <person name="Mahowald M."/>
            <person name="Liep D."/>
            <person name="Gordon J."/>
        </authorList>
    </citation>
    <scope>NUCLEOTIDE SEQUENCE [LARGE SCALE GENOMIC DNA]</scope>
    <source>
        <strain evidence="13 14">DSM 15981</strain>
    </source>
</reference>
<keyword evidence="8 11" id="KW-1133">Transmembrane helix</keyword>
<comment type="cofactor">
    <cofactor evidence="1">
        <name>Zn(2+)</name>
        <dbReference type="ChEBI" id="CHEBI:29105"/>
    </cofactor>
</comment>
<keyword evidence="9 13" id="KW-0482">Metalloprotease</keyword>
<name>C0D0F1_9FIRM</name>
<dbReference type="Gene3D" id="2.30.42.10">
    <property type="match status" value="1"/>
</dbReference>
<dbReference type="CDD" id="cd06163">
    <property type="entry name" value="S2P-M50_PDZ_RseP-like"/>
    <property type="match status" value="1"/>
</dbReference>
<evidence type="ECO:0000256" key="11">
    <source>
        <dbReference type="SAM" id="Phobius"/>
    </source>
</evidence>
<dbReference type="GO" id="GO:0006508">
    <property type="term" value="P:proteolysis"/>
    <property type="evidence" value="ECO:0007669"/>
    <property type="project" value="UniProtKB-KW"/>
</dbReference>
<keyword evidence="14" id="KW-1185">Reference proteome</keyword>
<evidence type="ECO:0000256" key="9">
    <source>
        <dbReference type="ARBA" id="ARBA00023049"/>
    </source>
</evidence>
<evidence type="ECO:0000256" key="4">
    <source>
        <dbReference type="ARBA" id="ARBA00022670"/>
    </source>
</evidence>
<dbReference type="GO" id="GO:0004222">
    <property type="term" value="F:metalloendopeptidase activity"/>
    <property type="evidence" value="ECO:0007669"/>
    <property type="project" value="InterPro"/>
</dbReference>
<dbReference type="Proteomes" id="UP000004756">
    <property type="component" value="Unassembled WGS sequence"/>
</dbReference>
<keyword evidence="7" id="KW-0862">Zinc</keyword>
<keyword evidence="10 11" id="KW-0472">Membrane</keyword>
<keyword evidence="6" id="KW-0378">Hydrolase</keyword>
<evidence type="ECO:0000256" key="5">
    <source>
        <dbReference type="ARBA" id="ARBA00022692"/>
    </source>
</evidence>
<evidence type="ECO:0000313" key="13">
    <source>
        <dbReference type="EMBL" id="EEG55191.1"/>
    </source>
</evidence>
<dbReference type="Pfam" id="PF17820">
    <property type="entry name" value="PDZ_6"/>
    <property type="match status" value="1"/>
</dbReference>
<comment type="caution">
    <text evidence="13">The sequence shown here is derived from an EMBL/GenBank/DDBJ whole genome shotgun (WGS) entry which is preliminary data.</text>
</comment>
<dbReference type="InterPro" id="IPR004387">
    <property type="entry name" value="Pept_M50_Zn"/>
</dbReference>
<dbReference type="EMBL" id="ACCJ01000166">
    <property type="protein sequence ID" value="EEG55191.1"/>
    <property type="molecule type" value="Genomic_DNA"/>
</dbReference>
<protein>
    <submittedName>
        <fullName evidence="13">Putative RIP metalloprotease RseP</fullName>
    </submittedName>
</protein>